<name>A0A1H6ULT0_9GAMM</name>
<dbReference type="RefSeq" id="WP_093312274.1">
    <property type="nucleotide sequence ID" value="NZ_FNYH01000017.1"/>
</dbReference>
<evidence type="ECO:0000256" key="2">
    <source>
        <dbReference type="ARBA" id="ARBA00022729"/>
    </source>
</evidence>
<organism evidence="4 5">
    <name type="scientific">Allopseudospirillum japonicum</name>
    <dbReference type="NCBI Taxonomy" id="64971"/>
    <lineage>
        <taxon>Bacteria</taxon>
        <taxon>Pseudomonadati</taxon>
        <taxon>Pseudomonadota</taxon>
        <taxon>Gammaproteobacteria</taxon>
        <taxon>Oceanospirillales</taxon>
        <taxon>Oceanospirillaceae</taxon>
        <taxon>Allopseudospirillum</taxon>
    </lineage>
</organism>
<evidence type="ECO:0000256" key="3">
    <source>
        <dbReference type="SAM" id="SignalP"/>
    </source>
</evidence>
<evidence type="ECO:0000313" key="5">
    <source>
        <dbReference type="Proteomes" id="UP000242999"/>
    </source>
</evidence>
<dbReference type="GO" id="GO:0120010">
    <property type="term" value="P:intermembrane phospholipid transfer"/>
    <property type="evidence" value="ECO:0007669"/>
    <property type="project" value="TreeGrafter"/>
</dbReference>
<proteinExistence type="inferred from homology"/>
<dbReference type="Proteomes" id="UP000242999">
    <property type="component" value="Unassembled WGS sequence"/>
</dbReference>
<dbReference type="PANTHER" id="PTHR30035:SF3">
    <property type="entry name" value="INTERMEMBRANE PHOSPHOLIPID TRANSPORT SYSTEM LIPOPROTEIN MLAA"/>
    <property type="match status" value="1"/>
</dbReference>
<accession>A0A1H6ULT0</accession>
<reference evidence="5" key="1">
    <citation type="submission" date="2016-10" db="EMBL/GenBank/DDBJ databases">
        <authorList>
            <person name="Varghese N."/>
            <person name="Submissions S."/>
        </authorList>
    </citation>
    <scope>NUCLEOTIDE SEQUENCE [LARGE SCALE GENOMIC DNA]</scope>
    <source>
        <strain evidence="5">DSM 7165</strain>
    </source>
</reference>
<feature type="chain" id="PRO_5017201617" evidence="3">
    <location>
        <begin position="22"/>
        <end position="250"/>
    </location>
</feature>
<dbReference type="Pfam" id="PF04333">
    <property type="entry name" value="MlaA"/>
    <property type="match status" value="1"/>
</dbReference>
<keyword evidence="2 3" id="KW-0732">Signal</keyword>
<dbReference type="EMBL" id="FNYH01000017">
    <property type="protein sequence ID" value="SEI90677.1"/>
    <property type="molecule type" value="Genomic_DNA"/>
</dbReference>
<dbReference type="PRINTS" id="PR01805">
    <property type="entry name" value="VACJLIPOPROT"/>
</dbReference>
<dbReference type="InterPro" id="IPR007428">
    <property type="entry name" value="MlaA"/>
</dbReference>
<keyword evidence="4" id="KW-0449">Lipoprotein</keyword>
<sequence>MLRQLMMGLVAISLLSGCAGAQKAPQQEEADSALETYNRAMFGFNDTLDTYVLRPLAQGYQWVTPELAQEGIANIFNNLGDVKTATNALLQGKFQQAAQDSGRFLMNSTLGIFGIFDVATPFGWQRHDEDFGQTLAVWGVPQGPYVVLPLLGGYQLTHALSLAPDAYLAPIRHMDAHESAENVALALDTVQTRAQYLNQEGLIQGDKYLFLKDAYLQRRQFLIQDGRLEEDPFANSAEADFDYDAEAFAD</sequence>
<feature type="signal peptide" evidence="3">
    <location>
        <begin position="1"/>
        <end position="21"/>
    </location>
</feature>
<dbReference type="PANTHER" id="PTHR30035">
    <property type="entry name" value="LIPOPROTEIN VACJ-RELATED"/>
    <property type="match status" value="1"/>
</dbReference>
<evidence type="ECO:0000313" key="4">
    <source>
        <dbReference type="EMBL" id="SEI90677.1"/>
    </source>
</evidence>
<keyword evidence="5" id="KW-1185">Reference proteome</keyword>
<dbReference type="GO" id="GO:0016020">
    <property type="term" value="C:membrane"/>
    <property type="evidence" value="ECO:0007669"/>
    <property type="project" value="InterPro"/>
</dbReference>
<dbReference type="PROSITE" id="PS51257">
    <property type="entry name" value="PROKAR_LIPOPROTEIN"/>
    <property type="match status" value="1"/>
</dbReference>
<dbReference type="AlphaFoldDB" id="A0A1H6ULT0"/>
<protein>
    <submittedName>
        <fullName evidence="4">Phospholipid-binding lipoprotein MlaA</fullName>
    </submittedName>
</protein>
<comment type="similarity">
    <text evidence="1">Belongs to the MlaA family.</text>
</comment>
<dbReference type="OrthoDB" id="9785326at2"/>
<evidence type="ECO:0000256" key="1">
    <source>
        <dbReference type="ARBA" id="ARBA00010634"/>
    </source>
</evidence>
<dbReference type="STRING" id="64971.SAMN05421831_1173"/>
<gene>
    <name evidence="4" type="ORF">SAMN05421831_1173</name>
</gene>